<evidence type="ECO:0000313" key="1">
    <source>
        <dbReference type="EMBL" id="OIS93918.1"/>
    </source>
</evidence>
<dbReference type="NCBIfam" id="NF047595">
    <property type="entry name" value="IS66_ISRel24_TnpA"/>
    <property type="match status" value="1"/>
</dbReference>
<dbReference type="SUPFAM" id="SSF48295">
    <property type="entry name" value="TrpR-like"/>
    <property type="match status" value="1"/>
</dbReference>
<dbReference type="Gene3D" id="1.10.10.10">
    <property type="entry name" value="Winged helix-like DNA-binding domain superfamily/Winged helix DNA-binding domain"/>
    <property type="match status" value="1"/>
</dbReference>
<dbReference type="GO" id="GO:0006313">
    <property type="term" value="P:DNA transposition"/>
    <property type="evidence" value="ECO:0007669"/>
    <property type="project" value="InterPro"/>
</dbReference>
<dbReference type="InterPro" id="IPR036388">
    <property type="entry name" value="WH-like_DNA-bd_sf"/>
</dbReference>
<dbReference type="EMBL" id="MOEC01000007">
    <property type="protein sequence ID" value="OIS93918.1"/>
    <property type="molecule type" value="Genomic_DNA"/>
</dbReference>
<dbReference type="GO" id="GO:0043565">
    <property type="term" value="F:sequence-specific DNA binding"/>
    <property type="evidence" value="ECO:0007669"/>
    <property type="project" value="InterPro"/>
</dbReference>
<reference evidence="1 2" key="1">
    <citation type="submission" date="2016-10" db="EMBL/GenBank/DDBJ databases">
        <title>The Draft Genome Sequence of the Potato Rhizosphere Bacteria Ochrobactrum sp. IPA7.2.</title>
        <authorList>
            <person name="Gogoleva N.E."/>
            <person name="Khlopko Y.A."/>
            <person name="Burygin G.L."/>
            <person name="Plotnikov A.O."/>
        </authorList>
    </citation>
    <scope>NUCLEOTIDE SEQUENCE [LARGE SCALE GENOMIC DNA]</scope>
    <source>
        <strain evidence="1 2">IPA7.2</strain>
    </source>
</reference>
<evidence type="ECO:0000313" key="2">
    <source>
        <dbReference type="Proteomes" id="UP000182985"/>
    </source>
</evidence>
<dbReference type="Proteomes" id="UP000182985">
    <property type="component" value="Unassembled WGS sequence"/>
</dbReference>
<organism evidence="1 2">
    <name type="scientific">Brucella cytisi</name>
    <dbReference type="NCBI Taxonomy" id="407152"/>
    <lineage>
        <taxon>Bacteria</taxon>
        <taxon>Pseudomonadati</taxon>
        <taxon>Pseudomonadota</taxon>
        <taxon>Alphaproteobacteria</taxon>
        <taxon>Hyphomicrobiales</taxon>
        <taxon>Brucellaceae</taxon>
        <taxon>Brucella/Ochrobactrum group</taxon>
        <taxon>Brucella</taxon>
    </lineage>
</organism>
<protein>
    <submittedName>
        <fullName evidence="1">Transposase</fullName>
    </submittedName>
</protein>
<name>A0A1J6I7X3_9HYPH</name>
<dbReference type="InterPro" id="IPR002514">
    <property type="entry name" value="Transposase_8"/>
</dbReference>
<sequence>MRMEILGHERRRRWRTEEKLAIVNSVGVDGATVTEVALCHDVSRQQIYMWRSELKRKGLLPPSPEPLFLPVDMTAALPGSEANSSVDASSSMVELHLRCGRRLCFGSRVEGAVLTRLIRAVEQA</sequence>
<gene>
    <name evidence="1" type="ORF">BLA27_09610</name>
</gene>
<dbReference type="InterPro" id="IPR010921">
    <property type="entry name" value="Trp_repressor/repl_initiator"/>
</dbReference>
<comment type="caution">
    <text evidence="1">The sequence shown here is derived from an EMBL/GenBank/DDBJ whole genome shotgun (WGS) entry which is preliminary data.</text>
</comment>
<proteinExistence type="predicted"/>
<dbReference type="Pfam" id="PF01527">
    <property type="entry name" value="HTH_Tnp_1"/>
    <property type="match status" value="1"/>
</dbReference>
<keyword evidence="2" id="KW-1185">Reference proteome</keyword>
<dbReference type="AlphaFoldDB" id="A0A1J6I7X3"/>
<accession>A0A1J6I7X3</accession>
<dbReference type="OrthoDB" id="8080802at2"/>
<dbReference type="GO" id="GO:0004803">
    <property type="term" value="F:transposase activity"/>
    <property type="evidence" value="ECO:0007669"/>
    <property type="project" value="InterPro"/>
</dbReference>